<gene>
    <name evidence="1" type="ORF">CP258_02930</name>
</gene>
<evidence type="ECO:0000313" key="1">
    <source>
        <dbReference type="EMBL" id="QGW56939.1"/>
    </source>
</evidence>
<dbReference type="EMBL" id="CP003540">
    <property type="protein sequence ID" value="QGW56939.1"/>
    <property type="molecule type" value="Genomic_DNA"/>
</dbReference>
<accession>A0AAX1FKC5</accession>
<name>A0AAX1FKC5_CORPS</name>
<dbReference type="KEGG" id="coe:CP258_02930"/>
<dbReference type="Proteomes" id="UP000006465">
    <property type="component" value="Chromosome"/>
</dbReference>
<sequence length="101" mass="11395">MGGELAKRLASGWLLEQITAILASLQLPSEVRNRIALVLARLFDDVPVNQLLRRETCLARRLRALLSSRGLMPSWMVMWSPAKIWTVACWHTGAFVSFFIA</sequence>
<proteinExistence type="predicted"/>
<dbReference type="RefSeq" id="WP_032802091.1">
    <property type="nucleotide sequence ID" value="NC_017945.3"/>
</dbReference>
<dbReference type="AlphaFoldDB" id="A0AAX1FKC5"/>
<organism evidence="1 2">
    <name type="scientific">Corynebacterium pseudotuberculosis 258</name>
    <dbReference type="NCBI Taxonomy" id="1168865"/>
    <lineage>
        <taxon>Bacteria</taxon>
        <taxon>Bacillati</taxon>
        <taxon>Actinomycetota</taxon>
        <taxon>Actinomycetes</taxon>
        <taxon>Mycobacteriales</taxon>
        <taxon>Corynebacteriaceae</taxon>
        <taxon>Corynebacterium</taxon>
    </lineage>
</organism>
<reference evidence="1 2" key="1">
    <citation type="journal article" date="2013" name="J. Biotechnol.">
        <title>Genome sequence of Corynebacterium pseudotuberculosis biovar equi strain 258 and prediction of antigenic targets to improve biotechnological vaccine production.</title>
        <authorList>
            <person name="Soares S.C."/>
            <person name="Trost E."/>
            <person name="Ramos R.T."/>
            <person name="Carneiro A.R."/>
            <person name="Santos A.R."/>
            <person name="Pinto A.C."/>
            <person name="Barbosa E."/>
            <person name="Aburjaile F."/>
            <person name="Ali A."/>
            <person name="Diniz C.A."/>
            <person name="Hassan S.S."/>
            <person name="Fiaux K."/>
            <person name="Guimaraes L.C."/>
            <person name="Bakhtiar S.M."/>
            <person name="Pereira U."/>
            <person name="Almeida S.S."/>
            <person name="Abreu V.A."/>
            <person name="Rocha F.S."/>
            <person name="Dorella F.A."/>
            <person name="Miyoshi A."/>
            <person name="Silva A."/>
            <person name="Azevedo V."/>
            <person name="Tauch A."/>
        </authorList>
    </citation>
    <scope>NUCLEOTIDE SEQUENCE [LARGE SCALE GENOMIC DNA]</scope>
    <source>
        <strain evidence="1 2">258</strain>
    </source>
</reference>
<evidence type="ECO:0000313" key="2">
    <source>
        <dbReference type="Proteomes" id="UP000006465"/>
    </source>
</evidence>
<protein>
    <submittedName>
        <fullName evidence="1">Uncharacterized protein</fullName>
    </submittedName>
</protein>